<protein>
    <submittedName>
        <fullName evidence="2">Uncharacterized protein</fullName>
    </submittedName>
</protein>
<keyword evidence="1" id="KW-0812">Transmembrane</keyword>
<dbReference type="Proteomes" id="UP000078492">
    <property type="component" value="Unassembled WGS sequence"/>
</dbReference>
<dbReference type="AlphaFoldDB" id="A0A151J733"/>
<accession>A0A151J733</accession>
<keyword evidence="1" id="KW-1133">Transmembrane helix</keyword>
<gene>
    <name evidence="2" type="ORF">ALC57_08584</name>
</gene>
<organism evidence="2 3">
    <name type="scientific">Trachymyrmex cornetzi</name>
    <dbReference type="NCBI Taxonomy" id="471704"/>
    <lineage>
        <taxon>Eukaryota</taxon>
        <taxon>Metazoa</taxon>
        <taxon>Ecdysozoa</taxon>
        <taxon>Arthropoda</taxon>
        <taxon>Hexapoda</taxon>
        <taxon>Insecta</taxon>
        <taxon>Pterygota</taxon>
        <taxon>Neoptera</taxon>
        <taxon>Endopterygota</taxon>
        <taxon>Hymenoptera</taxon>
        <taxon>Apocrita</taxon>
        <taxon>Aculeata</taxon>
        <taxon>Formicoidea</taxon>
        <taxon>Formicidae</taxon>
        <taxon>Myrmicinae</taxon>
        <taxon>Trachymyrmex</taxon>
    </lineage>
</organism>
<keyword evidence="3" id="KW-1185">Reference proteome</keyword>
<evidence type="ECO:0000256" key="1">
    <source>
        <dbReference type="SAM" id="Phobius"/>
    </source>
</evidence>
<evidence type="ECO:0000313" key="2">
    <source>
        <dbReference type="EMBL" id="KYN19094.1"/>
    </source>
</evidence>
<feature type="transmembrane region" description="Helical" evidence="1">
    <location>
        <begin position="93"/>
        <end position="111"/>
    </location>
</feature>
<name>A0A151J733_9HYME</name>
<sequence>MASGKLGHSVYDLWFLAWDTLCRRASAASVRLERARRVVASRTSPGCRSPVTTAGVSGGIVSVSVSRESASGFGHRGTAGASVHAVEMKTCHLWLEAAVALLVIAVVLVYVDSGTGRSVVFNAWGEYSLIRAPTFTNASVH</sequence>
<dbReference type="EMBL" id="KQ979796">
    <property type="protein sequence ID" value="KYN19094.1"/>
    <property type="molecule type" value="Genomic_DNA"/>
</dbReference>
<evidence type="ECO:0000313" key="3">
    <source>
        <dbReference type="Proteomes" id="UP000078492"/>
    </source>
</evidence>
<proteinExistence type="predicted"/>
<reference evidence="2 3" key="1">
    <citation type="submission" date="2015-09" db="EMBL/GenBank/DDBJ databases">
        <title>Trachymyrmex cornetzi WGS genome.</title>
        <authorList>
            <person name="Nygaard S."/>
            <person name="Hu H."/>
            <person name="Boomsma J."/>
            <person name="Zhang G."/>
        </authorList>
    </citation>
    <scope>NUCLEOTIDE SEQUENCE [LARGE SCALE GENOMIC DNA]</scope>
    <source>
        <strain evidence="2">Tcor2-1</strain>
        <tissue evidence="2">Whole body</tissue>
    </source>
</reference>
<keyword evidence="1" id="KW-0472">Membrane</keyword>